<sequence>MWNDNFRPLGDCSPCSGKVEMRPSTAGTTETTTTSLMPVQTSSRYRGAHLTGMTQEDRPPREILCEVATTTKGCVRFVSTSALVEGLYKLPSRAFFLPIAGRAILLVSTSMSVISPSKK</sequence>
<dbReference type="EMBL" id="VIEB01000204">
    <property type="protein sequence ID" value="TQE00883.1"/>
    <property type="molecule type" value="Genomic_DNA"/>
</dbReference>
<proteinExistence type="predicted"/>
<comment type="caution">
    <text evidence="1">The sequence shown here is derived from an EMBL/GenBank/DDBJ whole genome shotgun (WGS) entry which is preliminary data.</text>
</comment>
<reference evidence="1 2" key="1">
    <citation type="journal article" date="2019" name="G3 (Bethesda)">
        <title>Sequencing of a Wild Apple (Malus baccata) Genome Unravels the Differences Between Cultivated and Wild Apple Species Regarding Disease Resistance and Cold Tolerance.</title>
        <authorList>
            <person name="Chen X."/>
        </authorList>
    </citation>
    <scope>NUCLEOTIDE SEQUENCE [LARGE SCALE GENOMIC DNA]</scope>
    <source>
        <strain evidence="2">cv. Shandingzi</strain>
        <tissue evidence="1">Leaves</tissue>
    </source>
</reference>
<dbReference type="AlphaFoldDB" id="A0A540MRK4"/>
<evidence type="ECO:0000313" key="1">
    <source>
        <dbReference type="EMBL" id="TQE00883.1"/>
    </source>
</evidence>
<gene>
    <name evidence="1" type="ORF">C1H46_013423</name>
</gene>
<dbReference type="Proteomes" id="UP000315295">
    <property type="component" value="Unassembled WGS sequence"/>
</dbReference>
<accession>A0A540MRK4</accession>
<organism evidence="1 2">
    <name type="scientific">Malus baccata</name>
    <name type="common">Siberian crab apple</name>
    <name type="synonym">Pyrus baccata</name>
    <dbReference type="NCBI Taxonomy" id="106549"/>
    <lineage>
        <taxon>Eukaryota</taxon>
        <taxon>Viridiplantae</taxon>
        <taxon>Streptophyta</taxon>
        <taxon>Embryophyta</taxon>
        <taxon>Tracheophyta</taxon>
        <taxon>Spermatophyta</taxon>
        <taxon>Magnoliopsida</taxon>
        <taxon>eudicotyledons</taxon>
        <taxon>Gunneridae</taxon>
        <taxon>Pentapetalae</taxon>
        <taxon>rosids</taxon>
        <taxon>fabids</taxon>
        <taxon>Rosales</taxon>
        <taxon>Rosaceae</taxon>
        <taxon>Amygdaloideae</taxon>
        <taxon>Maleae</taxon>
        <taxon>Malus</taxon>
    </lineage>
</organism>
<evidence type="ECO:0000313" key="2">
    <source>
        <dbReference type="Proteomes" id="UP000315295"/>
    </source>
</evidence>
<protein>
    <submittedName>
        <fullName evidence="1">Uncharacterized protein</fullName>
    </submittedName>
</protein>
<keyword evidence="2" id="KW-1185">Reference proteome</keyword>
<name>A0A540MRK4_MALBA</name>